<dbReference type="Pfam" id="PF08263">
    <property type="entry name" value="LRRNT_2"/>
    <property type="match status" value="1"/>
</dbReference>
<dbReference type="SMART" id="SM00365">
    <property type="entry name" value="LRR_SD22"/>
    <property type="match status" value="5"/>
</dbReference>
<reference evidence="15 16" key="1">
    <citation type="submission" date="2013-10" db="EMBL/GenBank/DDBJ databases">
        <authorList>
            <consortium name="International Citrus Genome Consortium"/>
            <person name="Jenkins J."/>
            <person name="Schmutz J."/>
            <person name="Prochnik S."/>
            <person name="Rokhsar D."/>
            <person name="Gmitter F."/>
            <person name="Ollitrault P."/>
            <person name="Machado M."/>
            <person name="Talon M."/>
            <person name="Wincker P."/>
            <person name="Jaillon O."/>
            <person name="Morgante M."/>
        </authorList>
    </citation>
    <scope>NUCLEOTIDE SEQUENCE</scope>
    <source>
        <strain evidence="16">cv. Clemenules</strain>
    </source>
</reference>
<organism evidence="15 16">
    <name type="scientific">Citrus clementina</name>
    <name type="common">Clementine</name>
    <name type="synonym">Citrus deliciosa x Citrus sinensis</name>
    <dbReference type="NCBI Taxonomy" id="85681"/>
    <lineage>
        <taxon>Eukaryota</taxon>
        <taxon>Viridiplantae</taxon>
        <taxon>Streptophyta</taxon>
        <taxon>Embryophyta</taxon>
        <taxon>Tracheophyta</taxon>
        <taxon>Spermatophyta</taxon>
        <taxon>Magnoliopsida</taxon>
        <taxon>eudicotyledons</taxon>
        <taxon>Gunneridae</taxon>
        <taxon>Pentapetalae</taxon>
        <taxon>rosids</taxon>
        <taxon>malvids</taxon>
        <taxon>Sapindales</taxon>
        <taxon>Rutaceae</taxon>
        <taxon>Aurantioideae</taxon>
        <taxon>Citrus</taxon>
    </lineage>
</organism>
<dbReference type="OMA" id="RDISHIF"/>
<dbReference type="Pfam" id="PF00560">
    <property type="entry name" value="LRR_1"/>
    <property type="match status" value="4"/>
</dbReference>
<evidence type="ECO:0000256" key="9">
    <source>
        <dbReference type="ARBA" id="ARBA00023136"/>
    </source>
</evidence>
<dbReference type="InParanoid" id="V4USQ5"/>
<evidence type="ECO:0000256" key="6">
    <source>
        <dbReference type="ARBA" id="ARBA00022729"/>
    </source>
</evidence>
<dbReference type="InterPro" id="IPR003591">
    <property type="entry name" value="Leu-rich_rpt_typical-subtyp"/>
</dbReference>
<keyword evidence="5 12" id="KW-0812">Transmembrane</keyword>
<evidence type="ECO:0000256" key="10">
    <source>
        <dbReference type="ARBA" id="ARBA00023170"/>
    </source>
</evidence>
<evidence type="ECO:0000256" key="8">
    <source>
        <dbReference type="ARBA" id="ARBA00022989"/>
    </source>
</evidence>
<dbReference type="SUPFAM" id="SSF52047">
    <property type="entry name" value="RNI-like"/>
    <property type="match status" value="2"/>
</dbReference>
<feature type="domain" description="Leucine-rich repeat-containing N-terminal plant-type" evidence="13">
    <location>
        <begin position="35"/>
        <end position="73"/>
    </location>
</feature>
<dbReference type="PANTHER" id="PTHR48063">
    <property type="entry name" value="LRR RECEPTOR-LIKE KINASE"/>
    <property type="match status" value="1"/>
</dbReference>
<dbReference type="Pfam" id="PF12799">
    <property type="entry name" value="LRR_4"/>
    <property type="match status" value="1"/>
</dbReference>
<evidence type="ECO:0000256" key="4">
    <source>
        <dbReference type="ARBA" id="ARBA00022614"/>
    </source>
</evidence>
<evidence type="ECO:0000256" key="3">
    <source>
        <dbReference type="ARBA" id="ARBA00022475"/>
    </source>
</evidence>
<protein>
    <submittedName>
        <fullName evidence="15">Uncharacterized protein</fullName>
    </submittedName>
</protein>
<dbReference type="FunFam" id="3.80.10.10:FF:001347">
    <property type="entry name" value="LRR receptor-like serine/threonine-protein kinase GSO2"/>
    <property type="match status" value="1"/>
</dbReference>
<feature type="transmembrane region" description="Helical" evidence="12">
    <location>
        <begin position="902"/>
        <end position="924"/>
    </location>
</feature>
<keyword evidence="9 12" id="KW-0472">Membrane</keyword>
<evidence type="ECO:0000313" key="16">
    <source>
        <dbReference type="Proteomes" id="UP000030687"/>
    </source>
</evidence>
<dbReference type="KEGG" id="cic:CICLE_v10010475mg"/>
<dbReference type="InterPro" id="IPR001611">
    <property type="entry name" value="Leu-rich_rpt"/>
</dbReference>
<keyword evidence="8 12" id="KW-1133">Transmembrane helix</keyword>
<evidence type="ECO:0000313" key="15">
    <source>
        <dbReference type="EMBL" id="ESR65571.1"/>
    </source>
</evidence>
<keyword evidence="3" id="KW-1003">Cell membrane</keyword>
<dbReference type="Proteomes" id="UP000030687">
    <property type="component" value="Unassembled WGS sequence"/>
</dbReference>
<keyword evidence="11" id="KW-0325">Glycoprotein</keyword>
<keyword evidence="4" id="KW-0433">Leucine-rich repeat</keyword>
<dbReference type="InterPro" id="IPR055414">
    <property type="entry name" value="LRR_R13L4/SHOC2-like"/>
</dbReference>
<dbReference type="PANTHER" id="PTHR48063:SF98">
    <property type="entry name" value="LRR RECEPTOR-LIKE SERINE_THREONINE-PROTEIN KINASE FLS2"/>
    <property type="match status" value="1"/>
</dbReference>
<keyword evidence="6" id="KW-0732">Signal</keyword>
<dbReference type="PRINTS" id="PR00019">
    <property type="entry name" value="LEURICHRPT"/>
</dbReference>
<evidence type="ECO:0000256" key="1">
    <source>
        <dbReference type="ARBA" id="ARBA00004251"/>
    </source>
</evidence>
<dbReference type="Gramene" id="ESR65571">
    <property type="protein sequence ID" value="ESR65571"/>
    <property type="gene ID" value="CICLE_v10010475mg"/>
</dbReference>
<dbReference type="Gene3D" id="3.80.10.10">
    <property type="entry name" value="Ribonuclease Inhibitor"/>
    <property type="match status" value="4"/>
</dbReference>
<name>V4USQ5_CITCL</name>
<gene>
    <name evidence="15" type="ORF">CICLE_v10010475mg</name>
</gene>
<dbReference type="AlphaFoldDB" id="V4USQ5"/>
<dbReference type="GO" id="GO:0005886">
    <property type="term" value="C:plasma membrane"/>
    <property type="evidence" value="ECO:0007669"/>
    <property type="project" value="UniProtKB-SubCell"/>
</dbReference>
<dbReference type="Pfam" id="PF23598">
    <property type="entry name" value="LRR_14"/>
    <property type="match status" value="1"/>
</dbReference>
<dbReference type="InterPro" id="IPR046956">
    <property type="entry name" value="RLP23-like"/>
</dbReference>
<feature type="domain" description="Disease resistance R13L4/SHOC-2-like LRR" evidence="14">
    <location>
        <begin position="205"/>
        <end position="453"/>
    </location>
</feature>
<dbReference type="SMART" id="SM00369">
    <property type="entry name" value="LRR_TYP"/>
    <property type="match status" value="10"/>
</dbReference>
<dbReference type="PROSITE" id="PS51450">
    <property type="entry name" value="LRR"/>
    <property type="match status" value="1"/>
</dbReference>
<dbReference type="eggNOG" id="KOG0619">
    <property type="taxonomic scope" value="Eukaryota"/>
</dbReference>
<evidence type="ECO:0000256" key="2">
    <source>
        <dbReference type="ARBA" id="ARBA00009592"/>
    </source>
</evidence>
<proteinExistence type="inferred from homology"/>
<accession>V4USQ5</accession>
<evidence type="ECO:0000256" key="7">
    <source>
        <dbReference type="ARBA" id="ARBA00022737"/>
    </source>
</evidence>
<comment type="subcellular location">
    <subcellularLocation>
        <location evidence="1">Cell membrane</location>
        <topology evidence="1">Single-pass type I membrane protein</topology>
    </subcellularLocation>
</comment>
<dbReference type="EMBL" id="KI535697">
    <property type="protein sequence ID" value="ESR65571.1"/>
    <property type="molecule type" value="Genomic_DNA"/>
</dbReference>
<keyword evidence="10" id="KW-0675">Receptor</keyword>
<sequence>MKPNKRVFVGLILVELFAIATMINISLCNGTSCIESEREALLKLKHDLRDPSHRLASWIGDNGDCCKWGGVLCGNFTGHVLELNLQNPFSPDDNEAYQRSMLVGKINPSLLELKHLVHLDLSGNDFQGIQIPKYLASLVNLRYLNLSQARFTGMIPHQLGNLSNLQYLDLSGVYFELHAETISWLSGLSLLEHLYISFVNLSKASDSLLVINSLHSLKELKLSFCELHHFPLLSSANFSSLTTLDLSGNQFQGQIPSRLGNLTSLKHLDLYSNQFNSAVLGWLSKLNDLEVLSLEDNRLQGDISSLGLDNLTSIQKLLLSWNDELGGKIPTSFGKLCKLTSFSMASTKLSQDISEILGIFSGCVAYELESLYLRGCQIFGHLTNQLGQFKRLNFLGLSNNQMDGSIPLSLGQMANLESLDLSNNKLNGTVSEIHFVNLTKLVSFLANANSLIFKINPNWVPPFQLTVLELRSCHLGPRFPLWLQLQKKLNDLDISSTRISDKIPRAFWNSIFQYYYLNVSGNQIYGGVPKFDSPSMPLIITPSLLLGSIFDLSNNALSGSIFHLICQGENFSKNIEFLKLSTNHFSEGIPDCWMNWPRLRTLNLGNNNFTGSLPMSIGTLTSLRSLNLRNNRLSGVIPTSFKNFSILEALDVGENELVGSIPTWIGERFSRLMILILRSNKFHGDFPIQLCRLASLQILDVAYNSLLGTIPRCINNFSAMATADSSDQSSDILYAFSGDNKIVEDTSLVMKGFLVEYNSILNLVRSIDISMNNFSGEIPVEVTNLQGLQSLNLSHNLFTGRIPDNIGVMRSIESLDFSANQLSGQIPQSMSNLSFLNYLNLSNNNLNGEIPSSTQLQSFDASSFAGNDLCGAPLSSCTEKNALVTDDQNRIGNEEDGDEVDWTLYVSMALGFVVGFWCFIGPLLSNKRWRCSAFLRLLFIAVQNNDLGSTFGSSLVNSCKTFLMFRNVYIAIFFSSYVVQEIEL</sequence>
<keyword evidence="7" id="KW-0677">Repeat</keyword>
<evidence type="ECO:0000259" key="13">
    <source>
        <dbReference type="Pfam" id="PF08263"/>
    </source>
</evidence>
<dbReference type="InterPro" id="IPR025875">
    <property type="entry name" value="Leu-rich_rpt_4"/>
</dbReference>
<keyword evidence="16" id="KW-1185">Reference proteome</keyword>
<dbReference type="Pfam" id="PF13855">
    <property type="entry name" value="LRR_8"/>
    <property type="match status" value="1"/>
</dbReference>
<evidence type="ECO:0000256" key="12">
    <source>
        <dbReference type="SAM" id="Phobius"/>
    </source>
</evidence>
<dbReference type="FunFam" id="3.80.10.10:FF:000213">
    <property type="entry name" value="Tyrosine-sulfated glycopeptide receptor 1"/>
    <property type="match status" value="1"/>
</dbReference>
<dbReference type="InterPro" id="IPR013210">
    <property type="entry name" value="LRR_N_plant-typ"/>
</dbReference>
<evidence type="ECO:0000259" key="14">
    <source>
        <dbReference type="Pfam" id="PF23598"/>
    </source>
</evidence>
<evidence type="ECO:0000256" key="5">
    <source>
        <dbReference type="ARBA" id="ARBA00022692"/>
    </source>
</evidence>
<comment type="similarity">
    <text evidence="2">Belongs to the RLP family.</text>
</comment>
<evidence type="ECO:0000256" key="11">
    <source>
        <dbReference type="ARBA" id="ARBA00023180"/>
    </source>
</evidence>
<dbReference type="InterPro" id="IPR032675">
    <property type="entry name" value="LRR_dom_sf"/>
</dbReference>